<protein>
    <recommendedName>
        <fullName evidence="12">Probable peptidoglycan glycosyltransferase FtsW</fullName>
        <ecNumber evidence="14">2.4.99.28</ecNumber>
    </recommendedName>
    <alternativeName>
        <fullName evidence="13">Cell division protein FtsW</fullName>
    </alternativeName>
    <alternativeName>
        <fullName evidence="10">Cell wall polymerase</fullName>
    </alternativeName>
    <alternativeName>
        <fullName evidence="9">Peptidoglycan polymerase</fullName>
    </alternativeName>
</protein>
<evidence type="ECO:0000256" key="8">
    <source>
        <dbReference type="ARBA" id="ARBA00023136"/>
    </source>
</evidence>
<evidence type="ECO:0000256" key="12">
    <source>
        <dbReference type="ARBA" id="ARBA00041185"/>
    </source>
</evidence>
<dbReference type="GO" id="GO:0008955">
    <property type="term" value="F:peptidoglycan glycosyltransferase activity"/>
    <property type="evidence" value="ECO:0007669"/>
    <property type="project" value="UniProtKB-EC"/>
</dbReference>
<evidence type="ECO:0000256" key="6">
    <source>
        <dbReference type="ARBA" id="ARBA00022984"/>
    </source>
</evidence>
<feature type="transmembrane region" description="Helical" evidence="16">
    <location>
        <begin position="280"/>
        <end position="305"/>
    </location>
</feature>
<keyword evidence="5" id="KW-0133">Cell shape</keyword>
<keyword evidence="7 16" id="KW-1133">Transmembrane helix</keyword>
<proteinExistence type="inferred from homology"/>
<evidence type="ECO:0000313" key="17">
    <source>
        <dbReference type="EMBL" id="PIS05606.1"/>
    </source>
</evidence>
<feature type="transmembrane region" description="Helical" evidence="16">
    <location>
        <begin position="179"/>
        <end position="196"/>
    </location>
</feature>
<dbReference type="AlphaFoldDB" id="A0A2H0W2P2"/>
<dbReference type="GO" id="GO:0008360">
    <property type="term" value="P:regulation of cell shape"/>
    <property type="evidence" value="ECO:0007669"/>
    <property type="project" value="UniProtKB-KW"/>
</dbReference>
<evidence type="ECO:0000256" key="5">
    <source>
        <dbReference type="ARBA" id="ARBA00022960"/>
    </source>
</evidence>
<comment type="subcellular location">
    <subcellularLocation>
        <location evidence="1">Membrane</location>
        <topology evidence="1">Multi-pass membrane protein</topology>
    </subcellularLocation>
</comment>
<feature type="transmembrane region" description="Helical" evidence="16">
    <location>
        <begin position="90"/>
        <end position="112"/>
    </location>
</feature>
<feature type="transmembrane region" description="Helical" evidence="16">
    <location>
        <begin position="151"/>
        <end position="173"/>
    </location>
</feature>
<feature type="transmembrane region" description="Helical" evidence="16">
    <location>
        <begin position="354"/>
        <end position="376"/>
    </location>
</feature>
<accession>A0A2H0W2P2</accession>
<comment type="caution">
    <text evidence="17">The sequence shown here is derived from an EMBL/GenBank/DDBJ whole genome shotgun (WGS) entry which is preliminary data.</text>
</comment>
<evidence type="ECO:0000256" key="4">
    <source>
        <dbReference type="ARBA" id="ARBA00022692"/>
    </source>
</evidence>
<evidence type="ECO:0000256" key="13">
    <source>
        <dbReference type="ARBA" id="ARBA00041418"/>
    </source>
</evidence>
<dbReference type="Pfam" id="PF01098">
    <property type="entry name" value="FTSW_RODA_SPOVE"/>
    <property type="match status" value="1"/>
</dbReference>
<evidence type="ECO:0000256" key="11">
    <source>
        <dbReference type="ARBA" id="ARBA00038053"/>
    </source>
</evidence>
<comment type="catalytic activity">
    <reaction evidence="15">
        <text>[GlcNAc-(1-&gt;4)-Mur2Ac(oyl-L-Ala-gamma-D-Glu-L-Lys-D-Ala-D-Ala)](n)-di-trans,octa-cis-undecaprenyl diphosphate + beta-D-GlcNAc-(1-&gt;4)-Mur2Ac(oyl-L-Ala-gamma-D-Glu-L-Lys-D-Ala-D-Ala)-di-trans,octa-cis-undecaprenyl diphosphate = [GlcNAc-(1-&gt;4)-Mur2Ac(oyl-L-Ala-gamma-D-Glu-L-Lys-D-Ala-D-Ala)](n+1)-di-trans,octa-cis-undecaprenyl diphosphate + di-trans,octa-cis-undecaprenyl diphosphate + H(+)</text>
        <dbReference type="Rhea" id="RHEA:23708"/>
        <dbReference type="Rhea" id="RHEA-COMP:9602"/>
        <dbReference type="Rhea" id="RHEA-COMP:9603"/>
        <dbReference type="ChEBI" id="CHEBI:15378"/>
        <dbReference type="ChEBI" id="CHEBI:58405"/>
        <dbReference type="ChEBI" id="CHEBI:60033"/>
        <dbReference type="ChEBI" id="CHEBI:78435"/>
        <dbReference type="EC" id="2.4.99.28"/>
    </reaction>
</comment>
<feature type="transmembrane region" description="Helical" evidence="16">
    <location>
        <begin position="21"/>
        <end position="42"/>
    </location>
</feature>
<evidence type="ECO:0000256" key="9">
    <source>
        <dbReference type="ARBA" id="ARBA00032370"/>
    </source>
</evidence>
<evidence type="ECO:0000256" key="16">
    <source>
        <dbReference type="SAM" id="Phobius"/>
    </source>
</evidence>
<comment type="similarity">
    <text evidence="11">Belongs to the SEDS family. FtsW subfamily.</text>
</comment>
<dbReference type="PANTHER" id="PTHR30474:SF2">
    <property type="entry name" value="PEPTIDOGLYCAN GLYCOSYLTRANSFERASE FTSW-RELATED"/>
    <property type="match status" value="1"/>
</dbReference>
<dbReference type="GO" id="GO:0051301">
    <property type="term" value="P:cell division"/>
    <property type="evidence" value="ECO:0007669"/>
    <property type="project" value="InterPro"/>
</dbReference>
<sequence>MSQKRRITQAKKPTRVKGHNPVKPYFIVVSILVLFGLVMLSSASSIQGFREYNDTYFFFKRQIYFGVIPGIIIGYILYKIPYRIWMQYRFGLLVLTIALLVMPLISFFSAGIGSANSWVSLGGITFQPSEIAKLTFLIWFSAWLSIREEKVIKSIGGGLVPFLFYIAMVLSLIILQPDFGTMTIFAFIALIMFFIGGARLTHLIWLGGLSVLLFGVLIAAAPYRINRFLTFLNPGADPQGAGYHILQAQLAVGSGGLLGQGFGNSIQKFSYLPEVIGDSIFAIIAEELGFIASAGLIMLLSFLMIKGLKLAQENKDQFAKLIVVGIISWWTVQSFINIAAMLSLAPLTGIPLPFISQGGTALMTELAAFGLLANIIKNS</sequence>
<evidence type="ECO:0000256" key="3">
    <source>
        <dbReference type="ARBA" id="ARBA00022679"/>
    </source>
</evidence>
<dbReference type="GO" id="GO:0032153">
    <property type="term" value="C:cell division site"/>
    <property type="evidence" value="ECO:0007669"/>
    <property type="project" value="TreeGrafter"/>
</dbReference>
<dbReference type="GO" id="GO:0005886">
    <property type="term" value="C:plasma membrane"/>
    <property type="evidence" value="ECO:0007669"/>
    <property type="project" value="TreeGrafter"/>
</dbReference>
<dbReference type="InterPro" id="IPR001182">
    <property type="entry name" value="FtsW/RodA"/>
</dbReference>
<keyword evidence="8 16" id="KW-0472">Membrane</keyword>
<dbReference type="GO" id="GO:0009252">
    <property type="term" value="P:peptidoglycan biosynthetic process"/>
    <property type="evidence" value="ECO:0007669"/>
    <property type="project" value="UniProtKB-KW"/>
</dbReference>
<dbReference type="EMBL" id="PEZZ01000002">
    <property type="protein sequence ID" value="PIS05606.1"/>
    <property type="molecule type" value="Genomic_DNA"/>
</dbReference>
<dbReference type="GO" id="GO:0015648">
    <property type="term" value="F:lipid-linked peptidoglycan transporter activity"/>
    <property type="evidence" value="ECO:0007669"/>
    <property type="project" value="TreeGrafter"/>
</dbReference>
<keyword evidence="4 16" id="KW-0812">Transmembrane</keyword>
<dbReference type="PANTHER" id="PTHR30474">
    <property type="entry name" value="CELL CYCLE PROTEIN"/>
    <property type="match status" value="1"/>
</dbReference>
<feature type="transmembrane region" description="Helical" evidence="16">
    <location>
        <begin position="62"/>
        <end position="78"/>
    </location>
</feature>
<feature type="transmembrane region" description="Helical" evidence="16">
    <location>
        <begin position="203"/>
        <end position="225"/>
    </location>
</feature>
<name>A0A2H0W2P2_9BACT</name>
<dbReference type="EC" id="2.4.99.28" evidence="14"/>
<evidence type="ECO:0000256" key="2">
    <source>
        <dbReference type="ARBA" id="ARBA00022676"/>
    </source>
</evidence>
<keyword evidence="3" id="KW-0808">Transferase</keyword>
<evidence type="ECO:0000313" key="18">
    <source>
        <dbReference type="Proteomes" id="UP000230935"/>
    </source>
</evidence>
<organism evidence="17 18">
    <name type="scientific">Candidatus Buchananbacteria bacterium CG10_big_fil_rev_8_21_14_0_10_42_9</name>
    <dbReference type="NCBI Taxonomy" id="1974526"/>
    <lineage>
        <taxon>Bacteria</taxon>
        <taxon>Candidatus Buchananiibacteriota</taxon>
    </lineage>
</organism>
<feature type="transmembrane region" description="Helical" evidence="16">
    <location>
        <begin position="317"/>
        <end position="342"/>
    </location>
</feature>
<evidence type="ECO:0000256" key="14">
    <source>
        <dbReference type="ARBA" id="ARBA00044770"/>
    </source>
</evidence>
<feature type="transmembrane region" description="Helical" evidence="16">
    <location>
        <begin position="124"/>
        <end position="144"/>
    </location>
</feature>
<dbReference type="Proteomes" id="UP000230935">
    <property type="component" value="Unassembled WGS sequence"/>
</dbReference>
<evidence type="ECO:0000256" key="10">
    <source>
        <dbReference type="ARBA" id="ARBA00033270"/>
    </source>
</evidence>
<keyword evidence="2" id="KW-0328">Glycosyltransferase</keyword>
<gene>
    <name evidence="17" type="ORF">COT81_00385</name>
</gene>
<evidence type="ECO:0000256" key="1">
    <source>
        <dbReference type="ARBA" id="ARBA00004141"/>
    </source>
</evidence>
<evidence type="ECO:0000256" key="7">
    <source>
        <dbReference type="ARBA" id="ARBA00022989"/>
    </source>
</evidence>
<keyword evidence="6" id="KW-0573">Peptidoglycan synthesis</keyword>
<evidence type="ECO:0000256" key="15">
    <source>
        <dbReference type="ARBA" id="ARBA00049902"/>
    </source>
</evidence>
<reference evidence="18" key="1">
    <citation type="submission" date="2017-09" db="EMBL/GenBank/DDBJ databases">
        <title>Depth-based differentiation of microbial function through sediment-hosted aquifers and enrichment of novel symbionts in the deep terrestrial subsurface.</title>
        <authorList>
            <person name="Probst A.J."/>
            <person name="Ladd B."/>
            <person name="Jarett J.K."/>
            <person name="Geller-Mcgrath D.E."/>
            <person name="Sieber C.M.K."/>
            <person name="Emerson J.B."/>
            <person name="Anantharaman K."/>
            <person name="Thomas B.C."/>
            <person name="Malmstrom R."/>
            <person name="Stieglmeier M."/>
            <person name="Klingl A."/>
            <person name="Woyke T."/>
            <person name="Ryan C.M."/>
            <person name="Banfield J.F."/>
        </authorList>
    </citation>
    <scope>NUCLEOTIDE SEQUENCE [LARGE SCALE GENOMIC DNA]</scope>
</reference>